<dbReference type="RefSeq" id="WP_019464454.1">
    <property type="nucleotide sequence ID" value="NZ_ALOY01000126.1"/>
</dbReference>
<gene>
    <name evidence="7" type="ORF">HY57_00225</name>
</gene>
<dbReference type="STRING" id="1217721.HY57_00225"/>
<evidence type="ECO:0000256" key="1">
    <source>
        <dbReference type="ARBA" id="ARBA00010641"/>
    </source>
</evidence>
<dbReference type="Gene3D" id="1.10.10.10">
    <property type="entry name" value="Winged helix-like DNA-binding domain superfamily/Winged helix DNA-binding domain"/>
    <property type="match status" value="1"/>
</dbReference>
<keyword evidence="3" id="KW-0731">Sigma factor</keyword>
<evidence type="ECO:0000259" key="5">
    <source>
        <dbReference type="Pfam" id="PF04542"/>
    </source>
</evidence>
<dbReference type="PATRIC" id="fig|1217721.7.peg.46"/>
<dbReference type="InterPro" id="IPR014284">
    <property type="entry name" value="RNA_pol_sigma-70_dom"/>
</dbReference>
<keyword evidence="2" id="KW-0805">Transcription regulation</keyword>
<proteinExistence type="inferred from homology"/>
<dbReference type="InterPro" id="IPR013325">
    <property type="entry name" value="RNA_pol_sigma_r2"/>
</dbReference>
<comment type="similarity">
    <text evidence="1">Belongs to the sigma-70 factor family. ECF subfamily.</text>
</comment>
<dbReference type="SUPFAM" id="SSF88659">
    <property type="entry name" value="Sigma3 and sigma4 domains of RNA polymerase sigma factors"/>
    <property type="match status" value="1"/>
</dbReference>
<dbReference type="InterPro" id="IPR039425">
    <property type="entry name" value="RNA_pol_sigma-70-like"/>
</dbReference>
<dbReference type="PANTHER" id="PTHR43133:SF63">
    <property type="entry name" value="RNA POLYMERASE SIGMA FACTOR FECI-RELATED"/>
    <property type="match status" value="1"/>
</dbReference>
<dbReference type="Pfam" id="PF04542">
    <property type="entry name" value="Sigma70_r2"/>
    <property type="match status" value="1"/>
</dbReference>
<evidence type="ECO:0000259" key="6">
    <source>
        <dbReference type="Pfam" id="PF08281"/>
    </source>
</evidence>
<dbReference type="Gene3D" id="1.10.1740.10">
    <property type="match status" value="1"/>
</dbReference>
<dbReference type="Pfam" id="PF08281">
    <property type="entry name" value="Sigma70_r4_2"/>
    <property type="match status" value="1"/>
</dbReference>
<organism evidence="7 8">
    <name type="scientific">Dyella japonica A8</name>
    <dbReference type="NCBI Taxonomy" id="1217721"/>
    <lineage>
        <taxon>Bacteria</taxon>
        <taxon>Pseudomonadati</taxon>
        <taxon>Pseudomonadota</taxon>
        <taxon>Gammaproteobacteria</taxon>
        <taxon>Lysobacterales</taxon>
        <taxon>Rhodanobacteraceae</taxon>
        <taxon>Dyella</taxon>
    </lineage>
</organism>
<dbReference type="HOGENOM" id="CLU_047691_12_5_6"/>
<dbReference type="PANTHER" id="PTHR43133">
    <property type="entry name" value="RNA POLYMERASE ECF-TYPE SIGMA FACTO"/>
    <property type="match status" value="1"/>
</dbReference>
<dbReference type="InterPro" id="IPR013249">
    <property type="entry name" value="RNA_pol_sigma70_r4_t2"/>
</dbReference>
<dbReference type="AlphaFoldDB" id="A0A075K0L4"/>
<evidence type="ECO:0000313" key="8">
    <source>
        <dbReference type="Proteomes" id="UP000027987"/>
    </source>
</evidence>
<feature type="domain" description="RNA polymerase sigma-70 region 2" evidence="5">
    <location>
        <begin position="26"/>
        <end position="91"/>
    </location>
</feature>
<dbReference type="Proteomes" id="UP000027987">
    <property type="component" value="Chromosome"/>
</dbReference>
<evidence type="ECO:0000256" key="2">
    <source>
        <dbReference type="ARBA" id="ARBA00023015"/>
    </source>
</evidence>
<sequence length="184" mass="20779">MDRRANTPANAGVNLDPAFALRIADLFRDHNRALVAFLQCRLNSLSDAQEVAQEAYVRLVTMDKPEQVDSLRAYLFRVASNLAVDRLRARQVRAEHPVDAPDEDLHLAPIPERHVHATAQLQELYKALRELPAKTGRAFVMHVIDGCEISVIARAMKISERMVRYHVANALAHCRARVDEPEMP</sequence>
<keyword evidence="8" id="KW-1185">Reference proteome</keyword>
<protein>
    <submittedName>
        <fullName evidence="7">RNA polymerase sigma factor</fullName>
    </submittedName>
</protein>
<dbReference type="KEGG" id="dja:HY57_00225"/>
<feature type="domain" description="RNA polymerase sigma factor 70 region 4 type 2" evidence="6">
    <location>
        <begin position="122"/>
        <end position="174"/>
    </location>
</feature>
<evidence type="ECO:0000256" key="3">
    <source>
        <dbReference type="ARBA" id="ARBA00023082"/>
    </source>
</evidence>
<dbReference type="GO" id="GO:0003677">
    <property type="term" value="F:DNA binding"/>
    <property type="evidence" value="ECO:0007669"/>
    <property type="project" value="InterPro"/>
</dbReference>
<dbReference type="InterPro" id="IPR036388">
    <property type="entry name" value="WH-like_DNA-bd_sf"/>
</dbReference>
<keyword evidence="4" id="KW-0804">Transcription</keyword>
<evidence type="ECO:0000256" key="4">
    <source>
        <dbReference type="ARBA" id="ARBA00023163"/>
    </source>
</evidence>
<name>A0A075K0L4_9GAMM</name>
<dbReference type="SUPFAM" id="SSF88946">
    <property type="entry name" value="Sigma2 domain of RNA polymerase sigma factors"/>
    <property type="match status" value="1"/>
</dbReference>
<evidence type="ECO:0000313" key="7">
    <source>
        <dbReference type="EMBL" id="AIF45798.1"/>
    </source>
</evidence>
<dbReference type="InterPro" id="IPR007627">
    <property type="entry name" value="RNA_pol_sigma70_r2"/>
</dbReference>
<dbReference type="GO" id="GO:0016987">
    <property type="term" value="F:sigma factor activity"/>
    <property type="evidence" value="ECO:0007669"/>
    <property type="project" value="UniProtKB-KW"/>
</dbReference>
<dbReference type="NCBIfam" id="TIGR02937">
    <property type="entry name" value="sigma70-ECF"/>
    <property type="match status" value="1"/>
</dbReference>
<accession>A0A075K0L4</accession>
<dbReference type="EMBL" id="CP008884">
    <property type="protein sequence ID" value="AIF45798.1"/>
    <property type="molecule type" value="Genomic_DNA"/>
</dbReference>
<dbReference type="GO" id="GO:0006352">
    <property type="term" value="P:DNA-templated transcription initiation"/>
    <property type="evidence" value="ECO:0007669"/>
    <property type="project" value="InterPro"/>
</dbReference>
<reference evidence="7 8" key="1">
    <citation type="submission" date="2014-07" db="EMBL/GenBank/DDBJ databases">
        <title>Complete Genome Sequence of Dyella japonica Strain A8 Isolated from Malaysian Tropical Soil.</title>
        <authorList>
            <person name="Hui R.K.H."/>
            <person name="Chen J.-W."/>
            <person name="Chan K.-G."/>
            <person name="Leung F.C.C."/>
        </authorList>
    </citation>
    <scope>NUCLEOTIDE SEQUENCE [LARGE SCALE GENOMIC DNA]</scope>
    <source>
        <strain evidence="7 8">A8</strain>
    </source>
</reference>
<dbReference type="InterPro" id="IPR013324">
    <property type="entry name" value="RNA_pol_sigma_r3/r4-like"/>
</dbReference>